<dbReference type="InterPro" id="IPR036388">
    <property type="entry name" value="WH-like_DNA-bd_sf"/>
</dbReference>
<gene>
    <name evidence="5" type="ORF">SAMN06265173_10158</name>
</gene>
<dbReference type="Pfam" id="PF00196">
    <property type="entry name" value="GerE"/>
    <property type="match status" value="1"/>
</dbReference>
<dbReference type="Proteomes" id="UP000316030">
    <property type="component" value="Unassembled WGS sequence"/>
</dbReference>
<evidence type="ECO:0000313" key="6">
    <source>
        <dbReference type="Proteomes" id="UP000316030"/>
    </source>
</evidence>
<keyword evidence="6" id="KW-1185">Reference proteome</keyword>
<evidence type="ECO:0000313" key="5">
    <source>
        <dbReference type="EMBL" id="SMO32456.1"/>
    </source>
</evidence>
<keyword evidence="1" id="KW-0805">Transcription regulation</keyword>
<dbReference type="PROSITE" id="PS50043">
    <property type="entry name" value="HTH_LUXR_2"/>
    <property type="match status" value="1"/>
</dbReference>
<dbReference type="InterPro" id="IPR005143">
    <property type="entry name" value="TF_LuxR_autoind-bd_dom"/>
</dbReference>
<name>A0A521ACF2_9RHOB</name>
<dbReference type="InterPro" id="IPR036693">
    <property type="entry name" value="TF_LuxR_autoind-bd_dom_sf"/>
</dbReference>
<dbReference type="GO" id="GO:0003677">
    <property type="term" value="F:DNA binding"/>
    <property type="evidence" value="ECO:0007669"/>
    <property type="project" value="UniProtKB-KW"/>
</dbReference>
<evidence type="ECO:0000256" key="1">
    <source>
        <dbReference type="ARBA" id="ARBA00023015"/>
    </source>
</evidence>
<reference evidence="5 6" key="1">
    <citation type="submission" date="2017-05" db="EMBL/GenBank/DDBJ databases">
        <authorList>
            <person name="Varghese N."/>
            <person name="Submissions S."/>
        </authorList>
    </citation>
    <scope>NUCLEOTIDE SEQUENCE [LARGE SCALE GENOMIC DNA]</scope>
    <source>
        <strain evidence="5 6">DSM 29506</strain>
    </source>
</reference>
<keyword evidence="3" id="KW-0804">Transcription</keyword>
<dbReference type="SUPFAM" id="SSF46894">
    <property type="entry name" value="C-terminal effector domain of the bipartite response regulators"/>
    <property type="match status" value="1"/>
</dbReference>
<evidence type="ECO:0000256" key="3">
    <source>
        <dbReference type="ARBA" id="ARBA00023163"/>
    </source>
</evidence>
<dbReference type="AlphaFoldDB" id="A0A521ACF2"/>
<dbReference type="Gene3D" id="3.30.450.80">
    <property type="entry name" value="Transcription factor LuxR-like, autoinducer-binding domain"/>
    <property type="match status" value="1"/>
</dbReference>
<dbReference type="RefSeq" id="WP_142491383.1">
    <property type="nucleotide sequence ID" value="NZ_FXTO01000001.1"/>
</dbReference>
<organism evidence="5 6">
    <name type="scientific">Thalassovita litoralis</name>
    <dbReference type="NCBI Taxonomy" id="1010611"/>
    <lineage>
        <taxon>Bacteria</taxon>
        <taxon>Pseudomonadati</taxon>
        <taxon>Pseudomonadota</taxon>
        <taxon>Alphaproteobacteria</taxon>
        <taxon>Rhodobacterales</taxon>
        <taxon>Roseobacteraceae</taxon>
        <taxon>Thalassovita</taxon>
    </lineage>
</organism>
<dbReference type="InterPro" id="IPR000792">
    <property type="entry name" value="Tscrpt_reg_LuxR_C"/>
</dbReference>
<dbReference type="SMART" id="SM00421">
    <property type="entry name" value="HTH_LUXR"/>
    <property type="match status" value="1"/>
</dbReference>
<keyword evidence="2" id="KW-0238">DNA-binding</keyword>
<evidence type="ECO:0000259" key="4">
    <source>
        <dbReference type="PROSITE" id="PS50043"/>
    </source>
</evidence>
<dbReference type="Gene3D" id="1.10.10.10">
    <property type="entry name" value="Winged helix-like DNA-binding domain superfamily/Winged helix DNA-binding domain"/>
    <property type="match status" value="1"/>
</dbReference>
<dbReference type="OrthoDB" id="7877011at2"/>
<evidence type="ECO:0000256" key="2">
    <source>
        <dbReference type="ARBA" id="ARBA00023125"/>
    </source>
</evidence>
<protein>
    <submittedName>
        <fullName evidence="5">Regulatory protein, luxR family</fullName>
    </submittedName>
</protein>
<dbReference type="SUPFAM" id="SSF75516">
    <property type="entry name" value="Pheromone-binding domain of LuxR-like quorum-sensing transcription factors"/>
    <property type="match status" value="1"/>
</dbReference>
<dbReference type="CDD" id="cd06170">
    <property type="entry name" value="LuxR_C_like"/>
    <property type="match status" value="1"/>
</dbReference>
<proteinExistence type="predicted"/>
<accession>A0A521ACF2</accession>
<feature type="domain" description="HTH luxR-type" evidence="4">
    <location>
        <begin position="193"/>
        <end position="258"/>
    </location>
</feature>
<sequence length="295" mass="33977">MPQQRSDRNLLGAETYTPKLLHRFLLDMETTERSVQVWERLVELGRSVGLPFIDFIAASSYSDWRRTQFIRTSYDSTWLNELNKEPDIQKWSYFRSHALHHLTPIVIGEEFIEDYHDLPQRRRDVLRMAAERGIRAGLSVPLRLHAPPQAALITFSGDHSRADMMAILQEHGWTLNVAAMVAHQRYMTHFTDEFYERNEITEKQRELLQMVGRGLQDKQIAAELGISISALRQRMHSLMVKAELRNRAEIAALAMCTGLLPDPQFDPDTIDFLIEMDGAGTRMQSLSAQTTPSKK</sequence>
<dbReference type="GO" id="GO:0006355">
    <property type="term" value="P:regulation of DNA-templated transcription"/>
    <property type="evidence" value="ECO:0007669"/>
    <property type="project" value="InterPro"/>
</dbReference>
<dbReference type="InterPro" id="IPR016032">
    <property type="entry name" value="Sig_transdc_resp-reg_C-effctor"/>
</dbReference>
<dbReference type="EMBL" id="FXTO01000001">
    <property type="protein sequence ID" value="SMO32456.1"/>
    <property type="molecule type" value="Genomic_DNA"/>
</dbReference>
<dbReference type="Pfam" id="PF03472">
    <property type="entry name" value="Autoind_bind"/>
    <property type="match status" value="1"/>
</dbReference>